<dbReference type="EMBL" id="CAEZVC010000034">
    <property type="protein sequence ID" value="CAB4620631.1"/>
    <property type="molecule type" value="Genomic_DNA"/>
</dbReference>
<dbReference type="InterPro" id="IPR014013">
    <property type="entry name" value="Helic_SF1/SF2_ATP-bd_DinG/Rad3"/>
</dbReference>
<dbReference type="Gene3D" id="3.40.50.300">
    <property type="entry name" value="P-loop containing nucleotide triphosphate hydrolases"/>
    <property type="match status" value="2"/>
</dbReference>
<feature type="domain" description="Helicase ATP-binding" evidence="8">
    <location>
        <begin position="71"/>
        <end position="338"/>
    </location>
</feature>
<dbReference type="GO" id="GO:0016818">
    <property type="term" value="F:hydrolase activity, acting on acid anhydrides, in phosphorus-containing anhydrides"/>
    <property type="evidence" value="ECO:0007669"/>
    <property type="project" value="InterPro"/>
</dbReference>
<sequence length="688" mass="75188">MPIGALQAPTGGPTPIAIHDRSDMHGDARRVDTRDVHLCDVTADLRRRRYHRSPMGAADRLVANTRQALEQITAQLPSGEQRDGQIEMAEAVARSIVEGNHLVVEAGTGTGKTFAYLVPCIISGRRVVVATATKTLQDQLATKDLPFLTEHLDHPFTFAVLKGRSNYICLQRVRELDADGAEQLALDIGGPKPPSEELAALARWSTTTLTGDRSELTIEPSPRAWAAVSVGPRECPGAAKCPKGDECFTERARRSAADADVVVVNLHLYGMHLATNGAVLPEHQVVIIDEAHQLEDIVAATSGVELTAGRFTALARIIAAIIADPDIVRDIDELGSMWRDALSEERGRRIRGQIDGEPARVLTLARGRVDKAMSALRVIPDDSKGDVGARKQRAMQAATSLIDDINSLQEIKTSEVAWVEGSEEFPVLRIAPIDVGELLDETLWTQTTAVLTSATLPAALPVQLGIPEERFERVDVGSPFDYPEQALLYCAAHMPDPRSATFDESMHDELEALINAAGGRTMALFTSYRALNLAVEALRERVDVPILGQDDYPKPALIERFTDDPESCLFATMGFWQGVDVPGATLSLVTIDRLPFPRPDDPLLQARRERARADAFKVVDIPRATTLLAQGAGRLIRSTSDRGVVAVFDPRMASANYRWDFVNSLPPMKRTKDRAEVESYLAGLKERE</sequence>
<gene>
    <name evidence="9" type="ORF">UFOPK1906_00743</name>
</gene>
<dbReference type="GO" id="GO:0043139">
    <property type="term" value="F:5'-3' DNA helicase activity"/>
    <property type="evidence" value="ECO:0007669"/>
    <property type="project" value="UniProtKB-EC"/>
</dbReference>
<dbReference type="PANTHER" id="PTHR11472">
    <property type="entry name" value="DNA REPAIR DEAD HELICASE RAD3/XP-D SUBFAMILY MEMBER"/>
    <property type="match status" value="1"/>
</dbReference>
<keyword evidence="3" id="KW-0378">Hydrolase</keyword>
<dbReference type="GO" id="GO:0003676">
    <property type="term" value="F:nucleic acid binding"/>
    <property type="evidence" value="ECO:0007669"/>
    <property type="project" value="InterPro"/>
</dbReference>
<dbReference type="PROSITE" id="PS51193">
    <property type="entry name" value="HELICASE_ATP_BIND_2"/>
    <property type="match status" value="1"/>
</dbReference>
<dbReference type="GO" id="GO:0005524">
    <property type="term" value="F:ATP binding"/>
    <property type="evidence" value="ECO:0007669"/>
    <property type="project" value="UniProtKB-KW"/>
</dbReference>
<proteinExistence type="predicted"/>
<dbReference type="SMART" id="SM00491">
    <property type="entry name" value="HELICc2"/>
    <property type="match status" value="1"/>
</dbReference>
<dbReference type="InterPro" id="IPR006555">
    <property type="entry name" value="ATP-dep_Helicase_C"/>
</dbReference>
<comment type="catalytic activity">
    <reaction evidence="6">
        <text>ATP + H2O = ADP + phosphate + H(+)</text>
        <dbReference type="Rhea" id="RHEA:13065"/>
        <dbReference type="ChEBI" id="CHEBI:15377"/>
        <dbReference type="ChEBI" id="CHEBI:15378"/>
        <dbReference type="ChEBI" id="CHEBI:30616"/>
        <dbReference type="ChEBI" id="CHEBI:43474"/>
        <dbReference type="ChEBI" id="CHEBI:456216"/>
        <dbReference type="EC" id="5.6.2.3"/>
    </reaction>
</comment>
<evidence type="ECO:0000256" key="7">
    <source>
        <dbReference type="SAM" id="MobiDB-lite"/>
    </source>
</evidence>
<dbReference type="Pfam" id="PF00270">
    <property type="entry name" value="DEAD"/>
    <property type="match status" value="1"/>
</dbReference>
<dbReference type="EC" id="5.6.2.3" evidence="5"/>
<dbReference type="SMART" id="SM00487">
    <property type="entry name" value="DEXDc"/>
    <property type="match status" value="1"/>
</dbReference>
<evidence type="ECO:0000256" key="2">
    <source>
        <dbReference type="ARBA" id="ARBA00022741"/>
    </source>
</evidence>
<reference evidence="9" key="1">
    <citation type="submission" date="2020-05" db="EMBL/GenBank/DDBJ databases">
        <authorList>
            <person name="Chiriac C."/>
            <person name="Salcher M."/>
            <person name="Ghai R."/>
            <person name="Kavagutti S V."/>
        </authorList>
    </citation>
    <scope>NUCLEOTIDE SEQUENCE</scope>
</reference>
<keyword evidence="4" id="KW-0067">ATP-binding</keyword>
<dbReference type="InterPro" id="IPR027417">
    <property type="entry name" value="P-loop_NTPase"/>
</dbReference>
<comment type="cofactor">
    <cofactor evidence="1">
        <name>[4Fe-4S] cluster</name>
        <dbReference type="ChEBI" id="CHEBI:49883"/>
    </cofactor>
</comment>
<evidence type="ECO:0000256" key="3">
    <source>
        <dbReference type="ARBA" id="ARBA00022801"/>
    </source>
</evidence>
<evidence type="ECO:0000256" key="5">
    <source>
        <dbReference type="ARBA" id="ARBA00044969"/>
    </source>
</evidence>
<evidence type="ECO:0000259" key="8">
    <source>
        <dbReference type="PROSITE" id="PS51193"/>
    </source>
</evidence>
<dbReference type="InterPro" id="IPR014001">
    <property type="entry name" value="Helicase_ATP-bd"/>
</dbReference>
<evidence type="ECO:0000313" key="9">
    <source>
        <dbReference type="EMBL" id="CAB4620631.1"/>
    </source>
</evidence>
<protein>
    <recommendedName>
        <fullName evidence="5">DNA 5'-3' helicase</fullName>
        <ecNumber evidence="5">5.6.2.3</ecNumber>
    </recommendedName>
</protein>
<dbReference type="PANTHER" id="PTHR11472:SF34">
    <property type="entry name" value="REGULATOR OF TELOMERE ELONGATION HELICASE 1"/>
    <property type="match status" value="1"/>
</dbReference>
<dbReference type="Pfam" id="PF13307">
    <property type="entry name" value="Helicase_C_2"/>
    <property type="match status" value="1"/>
</dbReference>
<accession>A0A6J6I2H4</accession>
<evidence type="ECO:0000256" key="6">
    <source>
        <dbReference type="ARBA" id="ARBA00048954"/>
    </source>
</evidence>
<dbReference type="InterPro" id="IPR045028">
    <property type="entry name" value="DinG/Rad3-like"/>
</dbReference>
<evidence type="ECO:0000256" key="1">
    <source>
        <dbReference type="ARBA" id="ARBA00001966"/>
    </source>
</evidence>
<dbReference type="GO" id="GO:0006139">
    <property type="term" value="P:nucleobase-containing compound metabolic process"/>
    <property type="evidence" value="ECO:0007669"/>
    <property type="project" value="InterPro"/>
</dbReference>
<name>A0A6J6I2H4_9ZZZZ</name>
<evidence type="ECO:0000256" key="4">
    <source>
        <dbReference type="ARBA" id="ARBA00022840"/>
    </source>
</evidence>
<organism evidence="9">
    <name type="scientific">freshwater metagenome</name>
    <dbReference type="NCBI Taxonomy" id="449393"/>
    <lineage>
        <taxon>unclassified sequences</taxon>
        <taxon>metagenomes</taxon>
        <taxon>ecological metagenomes</taxon>
    </lineage>
</organism>
<dbReference type="SUPFAM" id="SSF52540">
    <property type="entry name" value="P-loop containing nucleoside triphosphate hydrolases"/>
    <property type="match status" value="1"/>
</dbReference>
<keyword evidence="2" id="KW-0547">Nucleotide-binding</keyword>
<feature type="region of interest" description="Disordered" evidence="7">
    <location>
        <begin position="1"/>
        <end position="21"/>
    </location>
</feature>
<dbReference type="AlphaFoldDB" id="A0A6J6I2H4"/>
<dbReference type="InterPro" id="IPR011545">
    <property type="entry name" value="DEAD/DEAH_box_helicase_dom"/>
</dbReference>